<dbReference type="InterPro" id="IPR000182">
    <property type="entry name" value="GNAT_dom"/>
</dbReference>
<reference evidence="5 6" key="1">
    <citation type="submission" date="2016-10" db="EMBL/GenBank/DDBJ databases">
        <authorList>
            <person name="de Groot N.N."/>
        </authorList>
    </citation>
    <scope>NUCLEOTIDE SEQUENCE [LARGE SCALE GENOMIC DNA]</scope>
    <source>
        <strain evidence="5 6">DSM 43794</strain>
    </source>
</reference>
<dbReference type="PANTHER" id="PTHR10545">
    <property type="entry name" value="DIAMINE N-ACETYLTRANSFERASE"/>
    <property type="match status" value="1"/>
</dbReference>
<gene>
    <name evidence="5" type="ORF">SAMN04489764_3846</name>
</gene>
<dbReference type="InterPro" id="IPR051016">
    <property type="entry name" value="Diverse_Substrate_AcTransf"/>
</dbReference>
<keyword evidence="6" id="KW-1185">Reference proteome</keyword>
<keyword evidence="3 5" id="KW-0012">Acyltransferase</keyword>
<dbReference type="Gene3D" id="3.40.630.30">
    <property type="match status" value="1"/>
</dbReference>
<protein>
    <submittedName>
        <fullName evidence="5">L-amino acid N-acyltransferase YncA</fullName>
    </submittedName>
</protein>
<dbReference type="FunFam" id="3.40.630.30:FF:000064">
    <property type="entry name" value="GNAT family acetyltransferase"/>
    <property type="match status" value="1"/>
</dbReference>
<evidence type="ECO:0000313" key="6">
    <source>
        <dbReference type="Proteomes" id="UP000217103"/>
    </source>
</evidence>
<evidence type="ECO:0000256" key="3">
    <source>
        <dbReference type="ARBA" id="ARBA00023315"/>
    </source>
</evidence>
<feature type="domain" description="N-acetyltransferase" evidence="4">
    <location>
        <begin position="1"/>
        <end position="156"/>
    </location>
</feature>
<dbReference type="OrthoDB" id="9805924at2"/>
<dbReference type="AlphaFoldDB" id="A0A1H1GV23"/>
<evidence type="ECO:0000256" key="1">
    <source>
        <dbReference type="ARBA" id="ARBA00008694"/>
    </source>
</evidence>
<dbReference type="SUPFAM" id="SSF55729">
    <property type="entry name" value="Acyl-CoA N-acyltransferases (Nat)"/>
    <property type="match status" value="1"/>
</dbReference>
<dbReference type="PROSITE" id="PS51186">
    <property type="entry name" value="GNAT"/>
    <property type="match status" value="1"/>
</dbReference>
<sequence length="161" mass="18169">MIRPATPADVPEIMAMIRELAEYEKAPNEVRTTEDDLRAALFRDDPVVFAHMAEDDATGEVAGYALWFLNFSTWRGQGIYLEDIYVRPHMRGAGHGRALLAELARICVERGYQRLEWSVLNWNEPAIGFYTAVGAVPLEEWTTFRLTDEPLRRLGTAAPGS</sequence>
<organism evidence="5 6">
    <name type="scientific">Thermostaphylospora chromogena</name>
    <dbReference type="NCBI Taxonomy" id="35622"/>
    <lineage>
        <taxon>Bacteria</taxon>
        <taxon>Bacillati</taxon>
        <taxon>Actinomycetota</taxon>
        <taxon>Actinomycetes</taxon>
        <taxon>Streptosporangiales</taxon>
        <taxon>Thermomonosporaceae</taxon>
        <taxon>Thermostaphylospora</taxon>
    </lineage>
</organism>
<dbReference type="CDD" id="cd04301">
    <property type="entry name" value="NAT_SF"/>
    <property type="match status" value="1"/>
</dbReference>
<dbReference type="RefSeq" id="WP_093260699.1">
    <property type="nucleotide sequence ID" value="NZ_FNKK01000002.1"/>
</dbReference>
<evidence type="ECO:0000313" key="5">
    <source>
        <dbReference type="EMBL" id="SDR17072.1"/>
    </source>
</evidence>
<dbReference type="Proteomes" id="UP000217103">
    <property type="component" value="Unassembled WGS sequence"/>
</dbReference>
<evidence type="ECO:0000259" key="4">
    <source>
        <dbReference type="PROSITE" id="PS51186"/>
    </source>
</evidence>
<proteinExistence type="inferred from homology"/>
<comment type="similarity">
    <text evidence="1">Belongs to the acetyltransferase family.</text>
</comment>
<dbReference type="GO" id="GO:0008080">
    <property type="term" value="F:N-acetyltransferase activity"/>
    <property type="evidence" value="ECO:0007669"/>
    <property type="project" value="UniProtKB-ARBA"/>
</dbReference>
<evidence type="ECO:0000256" key="2">
    <source>
        <dbReference type="ARBA" id="ARBA00022679"/>
    </source>
</evidence>
<dbReference type="EMBL" id="FNKK01000002">
    <property type="protein sequence ID" value="SDR17072.1"/>
    <property type="molecule type" value="Genomic_DNA"/>
</dbReference>
<accession>A0A1H1GV23</accession>
<dbReference type="InterPro" id="IPR016181">
    <property type="entry name" value="Acyl_CoA_acyltransferase"/>
</dbReference>
<name>A0A1H1GV23_9ACTN</name>
<keyword evidence="2 5" id="KW-0808">Transferase</keyword>
<dbReference type="PANTHER" id="PTHR10545:SF29">
    <property type="entry name" value="GH14572P-RELATED"/>
    <property type="match status" value="1"/>
</dbReference>
<dbReference type="STRING" id="35622.SAMN04489764_3846"/>
<dbReference type="Pfam" id="PF00583">
    <property type="entry name" value="Acetyltransf_1"/>
    <property type="match status" value="1"/>
</dbReference>